<dbReference type="RefSeq" id="WP_008510828.1">
    <property type="nucleotide sequence ID" value="NZ_CM001403.1"/>
</dbReference>
<evidence type="ECO:0000313" key="3">
    <source>
        <dbReference type="Proteomes" id="UP000002774"/>
    </source>
</evidence>
<feature type="chain" id="PRO_5003558911" description="DUF4468 domain-containing protein" evidence="1">
    <location>
        <begin position="20"/>
        <end position="218"/>
    </location>
</feature>
<proteinExistence type="predicted"/>
<name>H1YAU4_9SPHI</name>
<dbReference type="OrthoDB" id="684833at2"/>
<dbReference type="Proteomes" id="UP000002774">
    <property type="component" value="Chromosome"/>
</dbReference>
<feature type="signal peptide" evidence="1">
    <location>
        <begin position="1"/>
        <end position="19"/>
    </location>
</feature>
<evidence type="ECO:0008006" key="4">
    <source>
        <dbReference type="Google" id="ProtNLM"/>
    </source>
</evidence>
<evidence type="ECO:0000256" key="1">
    <source>
        <dbReference type="SAM" id="SignalP"/>
    </source>
</evidence>
<gene>
    <name evidence="2" type="ORF">Mucpa_5481</name>
</gene>
<accession>H1YAU4</accession>
<dbReference type="AlphaFoldDB" id="H1YAU4"/>
<dbReference type="HOGENOM" id="CLU_1265769_0_0_10"/>
<keyword evidence="1" id="KW-0732">Signal</keyword>
<evidence type="ECO:0000313" key="2">
    <source>
        <dbReference type="EMBL" id="EHQ29553.1"/>
    </source>
</evidence>
<sequence>MKKNAALFLLLFIGQYAYAQFDDLNHIDTFIYNKVYKNIAAYQIKHVLANAGDRPFSATDHFFYESVLPDADARMGMVIEKTDLVYPINTYDVYRITMNGMQFQNKDKIMMTLSGINPGHLFLVAVDKQSGGIKFISGQFFLSAISADFNLNRNDPSSFINYLFFKTYADELKNIQFGKRILNLCYYRAFSTALQKPVNLVLDTKNMEVVKMLGQKTE</sequence>
<organism evidence="2 3">
    <name type="scientific">Mucilaginibacter paludis DSM 18603</name>
    <dbReference type="NCBI Taxonomy" id="714943"/>
    <lineage>
        <taxon>Bacteria</taxon>
        <taxon>Pseudomonadati</taxon>
        <taxon>Bacteroidota</taxon>
        <taxon>Sphingobacteriia</taxon>
        <taxon>Sphingobacteriales</taxon>
        <taxon>Sphingobacteriaceae</taxon>
        <taxon>Mucilaginibacter</taxon>
    </lineage>
</organism>
<dbReference type="EMBL" id="CM001403">
    <property type="protein sequence ID" value="EHQ29553.1"/>
    <property type="molecule type" value="Genomic_DNA"/>
</dbReference>
<protein>
    <recommendedName>
        <fullName evidence="4">DUF4468 domain-containing protein</fullName>
    </recommendedName>
</protein>
<reference evidence="2" key="1">
    <citation type="submission" date="2011-09" db="EMBL/GenBank/DDBJ databases">
        <title>The permanent draft genome of Mucilaginibacter paludis DSM 18603.</title>
        <authorList>
            <consortium name="US DOE Joint Genome Institute (JGI-PGF)"/>
            <person name="Lucas S."/>
            <person name="Han J."/>
            <person name="Lapidus A."/>
            <person name="Bruce D."/>
            <person name="Goodwin L."/>
            <person name="Pitluck S."/>
            <person name="Peters L."/>
            <person name="Kyrpides N."/>
            <person name="Mavromatis K."/>
            <person name="Ivanova N."/>
            <person name="Mikhailova N."/>
            <person name="Held B."/>
            <person name="Detter J.C."/>
            <person name="Tapia R."/>
            <person name="Han C."/>
            <person name="Land M."/>
            <person name="Hauser L."/>
            <person name="Markowitz V."/>
            <person name="Cheng J.-F."/>
            <person name="Hugenholtz P."/>
            <person name="Woyke T."/>
            <person name="Wu D."/>
            <person name="Tindall B."/>
            <person name="Brambilla E."/>
            <person name="Klenk H.-P."/>
            <person name="Eisen J.A."/>
        </authorList>
    </citation>
    <scope>NUCLEOTIDE SEQUENCE [LARGE SCALE GENOMIC DNA]</scope>
    <source>
        <strain evidence="2">DSM 18603</strain>
    </source>
</reference>
<keyword evidence="3" id="KW-1185">Reference proteome</keyword>